<gene>
    <name evidence="9" type="ORF">B9Z44_07460</name>
</gene>
<evidence type="ECO:0000256" key="3">
    <source>
        <dbReference type="ARBA" id="ARBA00022630"/>
    </source>
</evidence>
<comment type="cofactor">
    <cofactor evidence="1">
        <name>FAD</name>
        <dbReference type="ChEBI" id="CHEBI:57692"/>
    </cofactor>
</comment>
<evidence type="ECO:0000256" key="5">
    <source>
        <dbReference type="ARBA" id="ARBA00022946"/>
    </source>
</evidence>
<dbReference type="FunFam" id="3.30.465.10:FF:000016">
    <property type="entry name" value="probable D-lactate dehydrogenase, mitochondrial"/>
    <property type="match status" value="1"/>
</dbReference>
<feature type="domain" description="FAD-binding PCMH-type" evidence="8">
    <location>
        <begin position="54"/>
        <end position="231"/>
    </location>
</feature>
<dbReference type="InterPro" id="IPR016164">
    <property type="entry name" value="FAD-linked_Oxase-like_C"/>
</dbReference>
<dbReference type="RefSeq" id="WP_108359493.1">
    <property type="nucleotide sequence ID" value="NZ_NESP01000001.1"/>
</dbReference>
<keyword evidence="5" id="KW-0809">Transit peptide</keyword>
<comment type="caution">
    <text evidence="9">The sequence shown here is derived from an EMBL/GenBank/DDBJ whole genome shotgun (WGS) entry which is preliminary data.</text>
</comment>
<dbReference type="InterPro" id="IPR006094">
    <property type="entry name" value="Oxid_FAD_bind_N"/>
</dbReference>
<dbReference type="SUPFAM" id="SSF55103">
    <property type="entry name" value="FAD-linked oxidases, C-terminal domain"/>
    <property type="match status" value="1"/>
</dbReference>
<dbReference type="InterPro" id="IPR036318">
    <property type="entry name" value="FAD-bd_PCMH-like_sf"/>
</dbReference>
<dbReference type="PROSITE" id="PS51387">
    <property type="entry name" value="FAD_PCMH"/>
    <property type="match status" value="1"/>
</dbReference>
<evidence type="ECO:0000256" key="6">
    <source>
        <dbReference type="ARBA" id="ARBA00023002"/>
    </source>
</evidence>
<keyword evidence="4" id="KW-0274">FAD</keyword>
<dbReference type="Proteomes" id="UP000251341">
    <property type="component" value="Unassembled WGS sequence"/>
</dbReference>
<keyword evidence="10" id="KW-1185">Reference proteome</keyword>
<keyword evidence="6" id="KW-0560">Oxidoreductase</keyword>
<reference evidence="9 10" key="1">
    <citation type="submission" date="2017-04" db="EMBL/GenBank/DDBJ databases">
        <title>Unexpected and diverse lifestyles within the genus Limnohabitans.</title>
        <authorList>
            <person name="Kasalicky V."/>
            <person name="Mehrshad M."/>
            <person name="Andrei S.-A."/>
            <person name="Salcher M."/>
            <person name="Kratochvilova H."/>
            <person name="Simek K."/>
            <person name="Ghai R."/>
        </authorList>
    </citation>
    <scope>NUCLEOTIDE SEQUENCE [LARGE SCALE GENOMIC DNA]</scope>
    <source>
        <strain evidence="9 10">MWH-C5</strain>
    </source>
</reference>
<comment type="similarity">
    <text evidence="2">Belongs to the FAD-binding oxidoreductase/transferase type 4 family.</text>
</comment>
<evidence type="ECO:0000256" key="4">
    <source>
        <dbReference type="ARBA" id="ARBA00022827"/>
    </source>
</evidence>
<dbReference type="GO" id="GO:0071949">
    <property type="term" value="F:FAD binding"/>
    <property type="evidence" value="ECO:0007669"/>
    <property type="project" value="InterPro"/>
</dbReference>
<dbReference type="InterPro" id="IPR004113">
    <property type="entry name" value="FAD-bd_oxidored_4_C"/>
</dbReference>
<evidence type="ECO:0000313" key="9">
    <source>
        <dbReference type="EMBL" id="PUE59418.1"/>
    </source>
</evidence>
<dbReference type="GO" id="GO:0008720">
    <property type="term" value="F:D-lactate dehydrogenase (NAD+) activity"/>
    <property type="evidence" value="ECO:0007669"/>
    <property type="project" value="TreeGrafter"/>
</dbReference>
<dbReference type="InterPro" id="IPR016169">
    <property type="entry name" value="FAD-bd_PCMH_sub2"/>
</dbReference>
<dbReference type="SUPFAM" id="SSF56176">
    <property type="entry name" value="FAD-binding/transporter-associated domain-like"/>
    <property type="match status" value="1"/>
</dbReference>
<dbReference type="Gene3D" id="3.30.70.2740">
    <property type="match status" value="1"/>
</dbReference>
<keyword evidence="3" id="KW-0285">Flavoprotein</keyword>
<dbReference type="AlphaFoldDB" id="A0A315ERF7"/>
<dbReference type="GO" id="GO:0004458">
    <property type="term" value="F:D-lactate dehydrogenase (cytochrome) activity"/>
    <property type="evidence" value="ECO:0007669"/>
    <property type="project" value="UniProtKB-EC"/>
</dbReference>
<protein>
    <recommendedName>
        <fullName evidence="7">D-lactate dehydrogenase (cytochrome)</fullName>
        <ecNumber evidence="7">1.1.2.4</ecNumber>
    </recommendedName>
</protein>
<accession>A0A315ERF7</accession>
<dbReference type="Gene3D" id="3.30.465.10">
    <property type="match status" value="1"/>
</dbReference>
<evidence type="ECO:0000313" key="10">
    <source>
        <dbReference type="Proteomes" id="UP000251341"/>
    </source>
</evidence>
<name>A0A315ERF7_9BURK</name>
<dbReference type="PANTHER" id="PTHR11748">
    <property type="entry name" value="D-LACTATE DEHYDROGENASE"/>
    <property type="match status" value="1"/>
</dbReference>
<sequence>MNAPTAHQHLTPALAPREVPAELIAALQARFGANCSTALVVREQHGRDESPFVHVPPPAAVVFAESTQDVADAVTLAAQYKAPVIPFGVGSSLEGHLLAVQGGISLDVSRMNKVLSINAEDLTVTVQPGVTRKQLNEEIKSTGLFFPIDPGADASIGGMCATRASGTNAVRYGTMRENVLTLEVVTASGEVIRTGTRAKKSAAGYDLTRLFVGSEGTLGVMTEITLRIYPLPEAVLAAVCSFPSIEAAVHTTITTIQMGVPIARVELLDGASVRMVNQYAKLNLAETPMLLMEFHGSPAGVKEQAETVQEIAAEHGGVSFEWATTPEERTRLWTARHNAYFAAIQSRPGCRAVTTDTCVPISKLADAMLDSIAEANASGLHYFLVGHVGDGNFHVGYLIDPNNAQECALAEDLNHKLVTRALNLGGTCTGEHGIGLHKMAFLRTETGEGAVNIMRTIKRALDPDNIMNPGKIFSL</sequence>
<evidence type="ECO:0000256" key="1">
    <source>
        <dbReference type="ARBA" id="ARBA00001974"/>
    </source>
</evidence>
<evidence type="ECO:0000256" key="7">
    <source>
        <dbReference type="ARBA" id="ARBA00038897"/>
    </source>
</evidence>
<evidence type="ECO:0000256" key="2">
    <source>
        <dbReference type="ARBA" id="ARBA00008000"/>
    </source>
</evidence>
<dbReference type="InterPro" id="IPR016166">
    <property type="entry name" value="FAD-bd_PCMH"/>
</dbReference>
<dbReference type="FunFam" id="1.10.45.10:FF:000001">
    <property type="entry name" value="D-lactate dehydrogenase mitochondrial"/>
    <property type="match status" value="1"/>
</dbReference>
<dbReference type="InterPro" id="IPR016171">
    <property type="entry name" value="Vanillyl_alc_oxidase_C-sub2"/>
</dbReference>
<dbReference type="Pfam" id="PF01565">
    <property type="entry name" value="FAD_binding_4"/>
    <property type="match status" value="1"/>
</dbReference>
<organism evidence="9 10">
    <name type="scientific">Limnohabitans curvus</name>
    <dbReference type="NCBI Taxonomy" id="323423"/>
    <lineage>
        <taxon>Bacteria</taxon>
        <taxon>Pseudomonadati</taxon>
        <taxon>Pseudomonadota</taxon>
        <taxon>Betaproteobacteria</taxon>
        <taxon>Burkholderiales</taxon>
        <taxon>Comamonadaceae</taxon>
        <taxon>Limnohabitans</taxon>
    </lineage>
</organism>
<dbReference type="EC" id="1.1.2.4" evidence="7"/>
<dbReference type="GO" id="GO:1903457">
    <property type="term" value="P:lactate catabolic process"/>
    <property type="evidence" value="ECO:0007669"/>
    <property type="project" value="TreeGrafter"/>
</dbReference>
<dbReference type="PANTHER" id="PTHR11748:SF111">
    <property type="entry name" value="D-LACTATE DEHYDROGENASE, MITOCHONDRIAL-RELATED"/>
    <property type="match status" value="1"/>
</dbReference>
<dbReference type="Gene3D" id="1.10.45.10">
    <property type="entry name" value="Vanillyl-alcohol Oxidase, Chain A, domain 4"/>
    <property type="match status" value="1"/>
</dbReference>
<proteinExistence type="inferred from homology"/>
<dbReference type="Pfam" id="PF02913">
    <property type="entry name" value="FAD-oxidase_C"/>
    <property type="match status" value="1"/>
</dbReference>
<dbReference type="EMBL" id="NESP01000001">
    <property type="protein sequence ID" value="PUE59418.1"/>
    <property type="molecule type" value="Genomic_DNA"/>
</dbReference>
<evidence type="ECO:0000259" key="8">
    <source>
        <dbReference type="PROSITE" id="PS51387"/>
    </source>
</evidence>
<dbReference type="FunFam" id="3.30.70.2740:FF:000001">
    <property type="entry name" value="D-lactate dehydrogenase mitochondrial"/>
    <property type="match status" value="1"/>
</dbReference>